<dbReference type="EC" id="2.1.2.2" evidence="4"/>
<dbReference type="Pfam" id="PF00551">
    <property type="entry name" value="Formyl_trans_N"/>
    <property type="match status" value="1"/>
</dbReference>
<feature type="binding site" evidence="4">
    <location>
        <position position="107"/>
    </location>
    <ligand>
        <name>(6R)-10-formyltetrahydrofolate</name>
        <dbReference type="ChEBI" id="CHEBI:195366"/>
    </ligand>
</feature>
<feature type="binding site" evidence="4">
    <location>
        <begin position="12"/>
        <end position="14"/>
    </location>
    <ligand>
        <name>N(1)-(5-phospho-beta-D-ribosyl)glycinamide</name>
        <dbReference type="ChEBI" id="CHEBI:143788"/>
    </ligand>
</feature>
<gene>
    <name evidence="4" type="primary">purN</name>
    <name evidence="6" type="ORF">EVA95_02410</name>
</gene>
<comment type="caution">
    <text evidence="6">The sequence shown here is derived from an EMBL/GenBank/DDBJ whole genome shotgun (WGS) entry which is preliminary data.</text>
</comment>
<keyword evidence="3 4" id="KW-0658">Purine biosynthesis</keyword>
<dbReference type="InterPro" id="IPR002376">
    <property type="entry name" value="Formyl_transf_N"/>
</dbReference>
<evidence type="ECO:0000313" key="6">
    <source>
        <dbReference type="EMBL" id="RZO26214.1"/>
    </source>
</evidence>
<sequence>MKKIVVLISGSGTNLESIINCCNSKNINGEVIRVISNNPDAYGLKRAKKLNVESKVIDHTKFCSRVDFEHELENYLNELQPDLIVLAGFMRILGQKIIKQFSDKMINLHPSLLPLYPGLNTHQKALNNGDEEHGISIHFVSSELDAGPLIAQGVIKIKKGEFIDSLIERIHKVEHVLLPKIINDICNGNVYLENNKVKFVGMNLKNNKMYLKKYEF</sequence>
<dbReference type="InterPro" id="IPR004607">
    <property type="entry name" value="GART"/>
</dbReference>
<dbReference type="GO" id="GO:0005829">
    <property type="term" value="C:cytosol"/>
    <property type="evidence" value="ECO:0007669"/>
    <property type="project" value="TreeGrafter"/>
</dbReference>
<evidence type="ECO:0000256" key="4">
    <source>
        <dbReference type="HAMAP-Rule" id="MF_01930"/>
    </source>
</evidence>
<dbReference type="Gene3D" id="3.40.50.170">
    <property type="entry name" value="Formyl transferase, N-terminal domain"/>
    <property type="match status" value="1"/>
</dbReference>
<evidence type="ECO:0000256" key="3">
    <source>
        <dbReference type="ARBA" id="ARBA00022755"/>
    </source>
</evidence>
<comment type="similarity">
    <text evidence="4">Belongs to the GART family.</text>
</comment>
<feature type="binding site" evidence="4">
    <location>
        <begin position="90"/>
        <end position="93"/>
    </location>
    <ligand>
        <name>(6R)-10-formyltetrahydrofolate</name>
        <dbReference type="ChEBI" id="CHEBI:195366"/>
    </ligand>
</feature>
<reference evidence="6 7" key="1">
    <citation type="submission" date="2019-02" db="EMBL/GenBank/DDBJ databases">
        <title>Prokaryotic population dynamics and viral predation in marine succession experiment using metagenomics: the confinement effect.</title>
        <authorList>
            <person name="Haro-Moreno J.M."/>
            <person name="Rodriguez-Valera F."/>
            <person name="Lopez-Perez M."/>
        </authorList>
    </citation>
    <scope>NUCLEOTIDE SEQUENCE [LARGE SCALE GENOMIC DNA]</scope>
    <source>
        <strain evidence="6">MED-G162</strain>
    </source>
</reference>
<keyword evidence="2 4" id="KW-0808">Transferase</keyword>
<organism evidence="6 7">
    <name type="scientific">SAR86 cluster bacterium</name>
    <dbReference type="NCBI Taxonomy" id="2030880"/>
    <lineage>
        <taxon>Bacteria</taxon>
        <taxon>Pseudomonadati</taxon>
        <taxon>Pseudomonadota</taxon>
        <taxon>Gammaproteobacteria</taxon>
        <taxon>SAR86 cluster</taxon>
    </lineage>
</organism>
<dbReference type="AlphaFoldDB" id="A0A520MYC6"/>
<evidence type="ECO:0000259" key="5">
    <source>
        <dbReference type="Pfam" id="PF00551"/>
    </source>
</evidence>
<comment type="pathway">
    <text evidence="1 4">Purine metabolism; IMP biosynthesis via de novo pathway; N(2)-formyl-N(1)-(5-phospho-D-ribosyl)glycinamide from N(1)-(5-phospho-D-ribosyl)glycinamide (10-formyl THF route): step 1/1.</text>
</comment>
<feature type="active site" description="Proton donor" evidence="4">
    <location>
        <position position="109"/>
    </location>
</feature>
<feature type="binding site" evidence="4">
    <location>
        <position position="65"/>
    </location>
    <ligand>
        <name>(6R)-10-formyltetrahydrofolate</name>
        <dbReference type="ChEBI" id="CHEBI:195366"/>
    </ligand>
</feature>
<dbReference type="EMBL" id="SHBH01000016">
    <property type="protein sequence ID" value="RZO26214.1"/>
    <property type="molecule type" value="Genomic_DNA"/>
</dbReference>
<dbReference type="NCBIfam" id="TIGR00639">
    <property type="entry name" value="PurN"/>
    <property type="match status" value="1"/>
</dbReference>
<dbReference type="Proteomes" id="UP000319384">
    <property type="component" value="Unassembled WGS sequence"/>
</dbReference>
<dbReference type="CDD" id="cd08645">
    <property type="entry name" value="FMT_core_GART"/>
    <property type="match status" value="1"/>
</dbReference>
<dbReference type="UniPathway" id="UPA00074">
    <property type="reaction ID" value="UER00126"/>
</dbReference>
<dbReference type="InterPro" id="IPR036477">
    <property type="entry name" value="Formyl_transf_N_sf"/>
</dbReference>
<protein>
    <recommendedName>
        <fullName evidence="4">Phosphoribosylglycinamide formyltransferase</fullName>
        <ecNumber evidence="4">2.1.2.2</ecNumber>
    </recommendedName>
    <alternativeName>
        <fullName evidence="4">5'-phosphoribosylglycinamide transformylase</fullName>
    </alternativeName>
    <alternativeName>
        <fullName evidence="4">GAR transformylase</fullName>
        <shortName evidence="4">GART</shortName>
    </alternativeName>
</protein>
<evidence type="ECO:0000256" key="2">
    <source>
        <dbReference type="ARBA" id="ARBA00022679"/>
    </source>
</evidence>
<comment type="function">
    <text evidence="4">Catalyzes the transfer of a formyl group from 10-formyltetrahydrofolate to 5-phospho-ribosyl-glycinamide (GAR), producing 5-phospho-ribosyl-N-formylglycinamide (FGAR) and tetrahydrofolate.</text>
</comment>
<feature type="domain" description="Formyl transferase N-terminal" evidence="5">
    <location>
        <begin position="2"/>
        <end position="181"/>
    </location>
</feature>
<evidence type="ECO:0000313" key="7">
    <source>
        <dbReference type="Proteomes" id="UP000319384"/>
    </source>
</evidence>
<dbReference type="SUPFAM" id="SSF53328">
    <property type="entry name" value="Formyltransferase"/>
    <property type="match status" value="1"/>
</dbReference>
<evidence type="ECO:0000256" key="1">
    <source>
        <dbReference type="ARBA" id="ARBA00005054"/>
    </source>
</evidence>
<dbReference type="PANTHER" id="PTHR43369:SF2">
    <property type="entry name" value="PHOSPHORIBOSYLGLYCINAMIDE FORMYLTRANSFERASE"/>
    <property type="match status" value="1"/>
</dbReference>
<dbReference type="GO" id="GO:0004644">
    <property type="term" value="F:phosphoribosylglycinamide formyltransferase activity"/>
    <property type="evidence" value="ECO:0007669"/>
    <property type="project" value="UniProtKB-UniRule"/>
</dbReference>
<feature type="site" description="Raises pKa of active site His" evidence="4">
    <location>
        <position position="145"/>
    </location>
</feature>
<dbReference type="GO" id="GO:0006189">
    <property type="term" value="P:'de novo' IMP biosynthetic process"/>
    <property type="evidence" value="ECO:0007669"/>
    <property type="project" value="UniProtKB-UniRule"/>
</dbReference>
<comment type="catalytic activity">
    <reaction evidence="4">
        <text>N(1)-(5-phospho-beta-D-ribosyl)glycinamide + (6R)-10-formyltetrahydrofolate = N(2)-formyl-N(1)-(5-phospho-beta-D-ribosyl)glycinamide + (6S)-5,6,7,8-tetrahydrofolate + H(+)</text>
        <dbReference type="Rhea" id="RHEA:15053"/>
        <dbReference type="ChEBI" id="CHEBI:15378"/>
        <dbReference type="ChEBI" id="CHEBI:57453"/>
        <dbReference type="ChEBI" id="CHEBI:143788"/>
        <dbReference type="ChEBI" id="CHEBI:147286"/>
        <dbReference type="ChEBI" id="CHEBI:195366"/>
        <dbReference type="EC" id="2.1.2.2"/>
    </reaction>
</comment>
<dbReference type="PANTHER" id="PTHR43369">
    <property type="entry name" value="PHOSPHORIBOSYLGLYCINAMIDE FORMYLTRANSFERASE"/>
    <property type="match status" value="1"/>
</dbReference>
<name>A0A520MYC6_9GAMM</name>
<proteinExistence type="inferred from homology"/>
<dbReference type="HAMAP" id="MF_01930">
    <property type="entry name" value="PurN"/>
    <property type="match status" value="1"/>
</dbReference>
<accession>A0A520MYC6</accession>